<comment type="caution">
    <text evidence="2">The sequence shown here is derived from an EMBL/GenBank/DDBJ whole genome shotgun (WGS) entry which is preliminary data.</text>
</comment>
<protein>
    <submittedName>
        <fullName evidence="2">Uncharacterized protein</fullName>
    </submittedName>
</protein>
<evidence type="ECO:0000313" key="3">
    <source>
        <dbReference type="Proteomes" id="UP001306950"/>
    </source>
</evidence>
<proteinExistence type="predicted"/>
<name>A0ABU7VXX3_9BACL</name>
<organism evidence="2 3">
    <name type="scientific">Paenibacillus haidiansis</name>
    <dbReference type="NCBI Taxonomy" id="1574488"/>
    <lineage>
        <taxon>Bacteria</taxon>
        <taxon>Bacillati</taxon>
        <taxon>Bacillota</taxon>
        <taxon>Bacilli</taxon>
        <taxon>Bacillales</taxon>
        <taxon>Paenibacillaceae</taxon>
        <taxon>Paenibacillus</taxon>
    </lineage>
</organism>
<evidence type="ECO:0000313" key="2">
    <source>
        <dbReference type="EMBL" id="MEF2967772.1"/>
    </source>
</evidence>
<keyword evidence="1" id="KW-0812">Transmembrane</keyword>
<sequence>MALALDVEPYHEPGDKILSLIRSGKHKLLARLEQQPFTDGEQADVDAALDGAEEVSSFTLGGFLGAVFAALAWALGFGAFLAWARLR</sequence>
<reference evidence="2 3" key="1">
    <citation type="submission" date="2024-02" db="EMBL/GenBank/DDBJ databases">
        <title>A nitrogen-fixing paenibacillus bacterium.</title>
        <authorList>
            <person name="Zhang W.L."/>
            <person name="Chen S.F."/>
        </authorList>
    </citation>
    <scope>NUCLEOTIDE SEQUENCE [LARGE SCALE GENOMIC DNA]</scope>
    <source>
        <strain evidence="2 3">M1</strain>
    </source>
</reference>
<dbReference type="RefSeq" id="WP_331847989.1">
    <property type="nucleotide sequence ID" value="NZ_JAZHPZ010000010.1"/>
</dbReference>
<keyword evidence="3" id="KW-1185">Reference proteome</keyword>
<dbReference type="Proteomes" id="UP001306950">
    <property type="component" value="Unassembled WGS sequence"/>
</dbReference>
<dbReference type="EMBL" id="JAZHPZ010000010">
    <property type="protein sequence ID" value="MEF2967772.1"/>
    <property type="molecule type" value="Genomic_DNA"/>
</dbReference>
<keyword evidence="1" id="KW-1133">Transmembrane helix</keyword>
<evidence type="ECO:0000256" key="1">
    <source>
        <dbReference type="SAM" id="Phobius"/>
    </source>
</evidence>
<gene>
    <name evidence="2" type="ORF">V3851_18230</name>
</gene>
<feature type="transmembrane region" description="Helical" evidence="1">
    <location>
        <begin position="63"/>
        <end position="84"/>
    </location>
</feature>
<accession>A0ABU7VXX3</accession>
<keyword evidence="1" id="KW-0472">Membrane</keyword>